<name>A0A7S2RDD5_9STRA</name>
<dbReference type="InterPro" id="IPR017871">
    <property type="entry name" value="ABC_transporter-like_CS"/>
</dbReference>
<dbReference type="PROSITE" id="PS00211">
    <property type="entry name" value="ABC_TRANSPORTER_1"/>
    <property type="match status" value="1"/>
</dbReference>
<feature type="transmembrane region" description="Helical" evidence="11">
    <location>
        <begin position="435"/>
        <end position="456"/>
    </location>
</feature>
<feature type="transmembrane region" description="Helical" evidence="11">
    <location>
        <begin position="402"/>
        <end position="420"/>
    </location>
</feature>
<evidence type="ECO:0000256" key="10">
    <source>
        <dbReference type="SAM" id="MobiDB-lite"/>
    </source>
</evidence>
<feature type="transmembrane region" description="Helical" evidence="11">
    <location>
        <begin position="370"/>
        <end position="390"/>
    </location>
</feature>
<dbReference type="InterPro" id="IPR013525">
    <property type="entry name" value="ABC2_TM"/>
</dbReference>
<feature type="domain" description="ABC transporter" evidence="12">
    <location>
        <begin position="549"/>
        <end position="786"/>
    </location>
</feature>
<dbReference type="Pfam" id="PF00005">
    <property type="entry name" value="ABC_tran"/>
    <property type="match status" value="1"/>
</dbReference>
<dbReference type="EMBL" id="HBHJ01004543">
    <property type="protein sequence ID" value="CAD9666697.1"/>
    <property type="molecule type" value="Transcribed_RNA"/>
</dbReference>
<evidence type="ECO:0000256" key="7">
    <source>
        <dbReference type="ARBA" id="ARBA00022840"/>
    </source>
</evidence>
<proteinExistence type="inferred from homology"/>
<evidence type="ECO:0000259" key="12">
    <source>
        <dbReference type="PROSITE" id="PS50893"/>
    </source>
</evidence>
<dbReference type="PANTHER" id="PTHR19229">
    <property type="entry name" value="ATP-BINDING CASSETTE TRANSPORTER SUBFAMILY A ABCA"/>
    <property type="match status" value="1"/>
</dbReference>
<evidence type="ECO:0000256" key="4">
    <source>
        <dbReference type="ARBA" id="ARBA00022692"/>
    </source>
</evidence>
<organism evidence="13">
    <name type="scientific">Rhizochromulina marina</name>
    <dbReference type="NCBI Taxonomy" id="1034831"/>
    <lineage>
        <taxon>Eukaryota</taxon>
        <taxon>Sar</taxon>
        <taxon>Stramenopiles</taxon>
        <taxon>Ochrophyta</taxon>
        <taxon>Dictyochophyceae</taxon>
        <taxon>Rhizochromulinales</taxon>
        <taxon>Rhizochromulina</taxon>
    </lineage>
</organism>
<dbReference type="GO" id="GO:0016020">
    <property type="term" value="C:membrane"/>
    <property type="evidence" value="ECO:0007669"/>
    <property type="project" value="UniProtKB-SubCell"/>
</dbReference>
<feature type="compositionally biased region" description="Basic and acidic residues" evidence="10">
    <location>
        <begin position="505"/>
        <end position="514"/>
    </location>
</feature>
<accession>A0A7S2RDD5</accession>
<evidence type="ECO:0000256" key="9">
    <source>
        <dbReference type="ARBA" id="ARBA00023136"/>
    </source>
</evidence>
<dbReference type="GO" id="GO:0016887">
    <property type="term" value="F:ATP hydrolysis activity"/>
    <property type="evidence" value="ECO:0007669"/>
    <property type="project" value="InterPro"/>
</dbReference>
<keyword evidence="8 11" id="KW-1133">Transmembrane helix</keyword>
<dbReference type="InterPro" id="IPR003439">
    <property type="entry name" value="ABC_transporter-like_ATP-bd"/>
</dbReference>
<sequence length="867" mass="94833">MTLDYRTHPLAEPTSALSRIWYSDDSSGTGLASFIGVNTSRLTLVDKVGKEVKRSQNDLRRLRAALPFRSGSDCGNLATLSWGNDWVRDRDEPFGTLQNNATARDFFTSRFPDVGLKIETSRPSQMRLKYKLMFYAYGWSIEAWAFGRVFAPAPCAHDISDTCCDMYQVVGVGRPADGRSICETFYEGVEDYEDDQGDAGLELETFRNGVTDLRVQSTMSWISNALLRTALSSPEAQINTYYVAFPAVCIPSLSVSFAILLGLCFIPWAVSLLFPLFASMVTEEKRGRLYHAMGVKGLAAMSYWFSTYLYGFGLFFVNGMVFYGFAIATENDSFTNADSSMVVVVLLVWSHAQVMISYLLAGLFSEGRQSMIAGFIIILLTSVGGAFVNFPAFEPVPYPTALVFIPPFAFSRILTLVFFYDNDEFVPGSEVVENLLYLFVMSSVCGVVGLYLHLVIPNAKYSTRHPLFFILEPYHALRRQLDNIAGAHDARKSSPELEMTLSGSHGHDGPEGEPHTAVGDTEAENDSEVQAAIRFVLEGKAEEDPQTAVLLKHFYRIYPGRSGAPPKVAVDDVTLSIKYGECFGLLGPNGAGKTTLLETLGGLARPSKGQALVGGVDMSKNPAAAFGILGVCPQFDVHWPELTVAEHLYLFARLKGIPSAQLRAAVTLAATKVNLDGDAFGLRSVQLSGGMRRRLSIAAALVGNPKIIILDEPTTGLDPDTRRQLWGIIEREKSPNRLILITTHSMEEADTLCTRIGIMAGGRLRVLGSQQQLKSRYGSGFKLDLTVVQGQDEPPTSFVHALCPEASLVHHTGNTVSYALPRGGFSAAEALSTLQSKSRHHGVSSFSLAQPSLEEVFVNIAVKYTQS</sequence>
<evidence type="ECO:0000313" key="13">
    <source>
        <dbReference type="EMBL" id="CAD9666697.1"/>
    </source>
</evidence>
<reference evidence="13" key="1">
    <citation type="submission" date="2021-01" db="EMBL/GenBank/DDBJ databases">
        <authorList>
            <person name="Corre E."/>
            <person name="Pelletier E."/>
            <person name="Niang G."/>
            <person name="Scheremetjew M."/>
            <person name="Finn R."/>
            <person name="Kale V."/>
            <person name="Holt S."/>
            <person name="Cochrane G."/>
            <person name="Meng A."/>
            <person name="Brown T."/>
            <person name="Cohen L."/>
        </authorList>
    </citation>
    <scope>NUCLEOTIDE SEQUENCE</scope>
    <source>
        <strain evidence="13">CCMP1243</strain>
    </source>
</reference>
<dbReference type="SMART" id="SM00382">
    <property type="entry name" value="AAA"/>
    <property type="match status" value="1"/>
</dbReference>
<keyword evidence="9 11" id="KW-0472">Membrane</keyword>
<dbReference type="CDD" id="cd03263">
    <property type="entry name" value="ABC_subfamily_A"/>
    <property type="match status" value="1"/>
</dbReference>
<protein>
    <recommendedName>
        <fullName evidence="12">ABC transporter domain-containing protein</fullName>
    </recommendedName>
</protein>
<evidence type="ECO:0000256" key="8">
    <source>
        <dbReference type="ARBA" id="ARBA00022989"/>
    </source>
</evidence>
<feature type="transmembrane region" description="Helical" evidence="11">
    <location>
        <begin position="341"/>
        <end position="364"/>
    </location>
</feature>
<keyword evidence="5" id="KW-0677">Repeat</keyword>
<dbReference type="GO" id="GO:0005524">
    <property type="term" value="F:ATP binding"/>
    <property type="evidence" value="ECO:0007669"/>
    <property type="project" value="UniProtKB-KW"/>
</dbReference>
<dbReference type="GO" id="GO:0005319">
    <property type="term" value="F:lipid transporter activity"/>
    <property type="evidence" value="ECO:0007669"/>
    <property type="project" value="TreeGrafter"/>
</dbReference>
<dbReference type="InterPro" id="IPR026082">
    <property type="entry name" value="ABCA"/>
</dbReference>
<keyword evidence="4 11" id="KW-0812">Transmembrane</keyword>
<dbReference type="PANTHER" id="PTHR19229:SF36">
    <property type="entry name" value="ATP-BINDING CASSETTE SUB-FAMILY A MEMBER 2"/>
    <property type="match status" value="1"/>
</dbReference>
<dbReference type="FunFam" id="3.40.50.300:FF:000335">
    <property type="entry name" value="ATP binding cassette subfamily A member 5"/>
    <property type="match status" value="1"/>
</dbReference>
<keyword evidence="3" id="KW-0813">Transport</keyword>
<evidence type="ECO:0000256" key="6">
    <source>
        <dbReference type="ARBA" id="ARBA00022741"/>
    </source>
</evidence>
<evidence type="ECO:0000256" key="5">
    <source>
        <dbReference type="ARBA" id="ARBA00022737"/>
    </source>
</evidence>
<evidence type="ECO:0000256" key="3">
    <source>
        <dbReference type="ARBA" id="ARBA00022448"/>
    </source>
</evidence>
<feature type="region of interest" description="Disordered" evidence="10">
    <location>
        <begin position="498"/>
        <end position="524"/>
    </location>
</feature>
<gene>
    <name evidence="13" type="ORF">RMAR1173_LOCUS2954</name>
</gene>
<evidence type="ECO:0000256" key="1">
    <source>
        <dbReference type="ARBA" id="ARBA00004141"/>
    </source>
</evidence>
<evidence type="ECO:0000256" key="2">
    <source>
        <dbReference type="ARBA" id="ARBA00008869"/>
    </source>
</evidence>
<dbReference type="Pfam" id="PF12698">
    <property type="entry name" value="ABC2_membrane_3"/>
    <property type="match status" value="1"/>
</dbReference>
<evidence type="ECO:0000256" key="11">
    <source>
        <dbReference type="SAM" id="Phobius"/>
    </source>
</evidence>
<dbReference type="Gene3D" id="3.40.50.300">
    <property type="entry name" value="P-loop containing nucleotide triphosphate hydrolases"/>
    <property type="match status" value="1"/>
</dbReference>
<dbReference type="SUPFAM" id="SSF52540">
    <property type="entry name" value="P-loop containing nucleoside triphosphate hydrolases"/>
    <property type="match status" value="1"/>
</dbReference>
<keyword evidence="6" id="KW-0547">Nucleotide-binding</keyword>
<dbReference type="InterPro" id="IPR027417">
    <property type="entry name" value="P-loop_NTPase"/>
</dbReference>
<dbReference type="AlphaFoldDB" id="A0A7S2RDD5"/>
<dbReference type="GO" id="GO:0140359">
    <property type="term" value="F:ABC-type transporter activity"/>
    <property type="evidence" value="ECO:0007669"/>
    <property type="project" value="InterPro"/>
</dbReference>
<dbReference type="InterPro" id="IPR003593">
    <property type="entry name" value="AAA+_ATPase"/>
</dbReference>
<feature type="transmembrane region" description="Helical" evidence="11">
    <location>
        <begin position="312"/>
        <end position="329"/>
    </location>
</feature>
<feature type="transmembrane region" description="Helical" evidence="11">
    <location>
        <begin position="255"/>
        <end position="277"/>
    </location>
</feature>
<comment type="similarity">
    <text evidence="2">Belongs to the ABC transporter superfamily. ABCA family.</text>
</comment>
<comment type="subcellular location">
    <subcellularLocation>
        <location evidence="1">Membrane</location>
        <topology evidence="1">Multi-pass membrane protein</topology>
    </subcellularLocation>
</comment>
<keyword evidence="7" id="KW-0067">ATP-binding</keyword>
<dbReference type="PROSITE" id="PS50893">
    <property type="entry name" value="ABC_TRANSPORTER_2"/>
    <property type="match status" value="1"/>
</dbReference>